<sequence>MEINYLSKKIGIIGGGQLGKMMINEASKLGISTAILDPGIDCPASPLANEAIVAAFNDKAALEELAKKTDVLTCEFEHISTEALKYLEDHGYIVYPKAKSLEAIQNKYQQKKLLQDNSIPLGPFKKADSTESIKAAAAEYGYPLMVKSASGAYDGKGNYLVTSEEEISEAYSSLNGDENLLYVEQFIPFTKEISVLCCRTMNGEIVVYPVAENIHRDSILYETIAPANITDKQTQDAEKLAKEICHMFDGVGMFCVEMFVHENGDILVNEVAPRPHNSGHYTIEACITSQFENHVRAVLGLPLGKTDLHSPVVMRNLLGEDGHEGIPLVKGVSEALAYPGLTLHIYGKSTTKPQRKMGHFTVLAKTVEEALSTADQAQSVLKIISEKTPKG</sequence>
<evidence type="ECO:0000256" key="3">
    <source>
        <dbReference type="ARBA" id="ARBA00022755"/>
    </source>
</evidence>
<evidence type="ECO:0000256" key="5">
    <source>
        <dbReference type="HAMAP-Rule" id="MF_01928"/>
    </source>
</evidence>
<dbReference type="GO" id="GO:0004638">
    <property type="term" value="F:phosphoribosylaminoimidazole carboxylase activity"/>
    <property type="evidence" value="ECO:0007669"/>
    <property type="project" value="InterPro"/>
</dbReference>
<dbReference type="OrthoDB" id="9804625at2"/>
<dbReference type="UniPathway" id="UPA00074">
    <property type="reaction ID" value="UER00942"/>
</dbReference>
<evidence type="ECO:0000256" key="6">
    <source>
        <dbReference type="RuleBase" id="RU361200"/>
    </source>
</evidence>
<dbReference type="InterPro" id="IPR040686">
    <property type="entry name" value="PurK_C"/>
</dbReference>
<dbReference type="NCBIfam" id="NF004679">
    <property type="entry name" value="PRK06019.1-5"/>
    <property type="match status" value="1"/>
</dbReference>
<dbReference type="InterPro" id="IPR011054">
    <property type="entry name" value="Rudment_hybrid_motif"/>
</dbReference>
<dbReference type="AlphaFoldDB" id="A0A1M4ZAX8"/>
<keyword evidence="9" id="KW-1185">Reference proteome</keyword>
<gene>
    <name evidence="5 6" type="primary">purK</name>
    <name evidence="8" type="ORF">SAMN02746064_01997</name>
</gene>
<evidence type="ECO:0000256" key="4">
    <source>
        <dbReference type="ARBA" id="ARBA00022840"/>
    </source>
</evidence>
<dbReference type="PANTHER" id="PTHR11609">
    <property type="entry name" value="PURINE BIOSYNTHESIS PROTEIN 6/7, PUR6/7"/>
    <property type="match status" value="1"/>
</dbReference>
<feature type="domain" description="ATP-grasp" evidence="7">
    <location>
        <begin position="111"/>
        <end position="299"/>
    </location>
</feature>
<feature type="binding site" evidence="5">
    <location>
        <position position="147"/>
    </location>
    <ligand>
        <name>ATP</name>
        <dbReference type="ChEBI" id="CHEBI:30616"/>
    </ligand>
</feature>
<dbReference type="GO" id="GO:0034028">
    <property type="term" value="F:5-(carboxyamino)imidazole ribonucleotide synthase activity"/>
    <property type="evidence" value="ECO:0007669"/>
    <property type="project" value="UniProtKB-UniRule"/>
</dbReference>
<dbReference type="Pfam" id="PF22660">
    <property type="entry name" value="RS_preATP-grasp-like"/>
    <property type="match status" value="1"/>
</dbReference>
<evidence type="ECO:0000256" key="2">
    <source>
        <dbReference type="ARBA" id="ARBA00022741"/>
    </source>
</evidence>
<dbReference type="SUPFAM" id="SSF56059">
    <property type="entry name" value="Glutathione synthetase ATP-binding domain-like"/>
    <property type="match status" value="1"/>
</dbReference>
<evidence type="ECO:0000313" key="9">
    <source>
        <dbReference type="Proteomes" id="UP000184251"/>
    </source>
</evidence>
<keyword evidence="2 5" id="KW-0547">Nucleotide-binding</keyword>
<dbReference type="NCBIfam" id="NF004675">
    <property type="entry name" value="PRK06019.1-1"/>
    <property type="match status" value="1"/>
</dbReference>
<dbReference type="InterPro" id="IPR054350">
    <property type="entry name" value="PurT/PurK_preATP-grasp"/>
</dbReference>
<evidence type="ECO:0000313" key="8">
    <source>
        <dbReference type="EMBL" id="SHF15200.1"/>
    </source>
</evidence>
<dbReference type="Pfam" id="PF17769">
    <property type="entry name" value="PurK_C"/>
    <property type="match status" value="1"/>
</dbReference>
<evidence type="ECO:0000259" key="7">
    <source>
        <dbReference type="PROSITE" id="PS50975"/>
    </source>
</evidence>
<dbReference type="PROSITE" id="PS50975">
    <property type="entry name" value="ATP_GRASP"/>
    <property type="match status" value="1"/>
</dbReference>
<dbReference type="NCBIfam" id="TIGR01161">
    <property type="entry name" value="purK"/>
    <property type="match status" value="1"/>
</dbReference>
<dbReference type="STRING" id="1120975.SAMN02746064_01997"/>
<comment type="function">
    <text evidence="6">Catalyzes the ATP-dependent conversion of 5-aminoimidazole ribonucleotide (AIR) and HCO(3)- to N5-carboxyaminoimidazole ribonucleotide (N5-CAIR).</text>
</comment>
<keyword evidence="3 5" id="KW-0658">Purine biosynthesis</keyword>
<name>A0A1M4ZAX8_9FIRM</name>
<dbReference type="RefSeq" id="WP_073271557.1">
    <property type="nucleotide sequence ID" value="NZ_FQTU01000016.1"/>
</dbReference>
<feature type="binding site" evidence="5">
    <location>
        <position position="215"/>
    </location>
    <ligand>
        <name>ATP</name>
        <dbReference type="ChEBI" id="CHEBI:30616"/>
    </ligand>
</feature>
<dbReference type="Proteomes" id="UP000184251">
    <property type="component" value="Unassembled WGS sequence"/>
</dbReference>
<feature type="binding site" evidence="5">
    <location>
        <position position="192"/>
    </location>
    <ligand>
        <name>ATP</name>
        <dbReference type="ChEBI" id="CHEBI:30616"/>
    </ligand>
</feature>
<dbReference type="FunFam" id="3.30.470.20:FF:000029">
    <property type="entry name" value="N5-carboxyaminoimidazole ribonucleotide synthase"/>
    <property type="match status" value="1"/>
</dbReference>
<comment type="subunit">
    <text evidence="5 6">Homodimer.</text>
</comment>
<dbReference type="PANTHER" id="PTHR11609:SF5">
    <property type="entry name" value="PHOSPHORIBOSYLAMINOIMIDAZOLE CARBOXYLASE"/>
    <property type="match status" value="1"/>
</dbReference>
<dbReference type="InterPro" id="IPR003135">
    <property type="entry name" value="ATP-grasp_carboxylate-amine"/>
</dbReference>
<reference evidence="8 9" key="1">
    <citation type="submission" date="2016-11" db="EMBL/GenBank/DDBJ databases">
        <authorList>
            <person name="Jaros S."/>
            <person name="Januszkiewicz K."/>
            <person name="Wedrychowicz H."/>
        </authorList>
    </citation>
    <scope>NUCLEOTIDE SEQUENCE [LARGE SCALE GENOMIC DNA]</scope>
    <source>
        <strain evidence="8 9">DSM 14828</strain>
    </source>
</reference>
<comment type="catalytic activity">
    <reaction evidence="5 6">
        <text>5-amino-1-(5-phospho-beta-D-ribosyl)imidazole + hydrogencarbonate + ATP = 5-carboxyamino-1-(5-phospho-D-ribosyl)imidazole + ADP + phosphate + 2 H(+)</text>
        <dbReference type="Rhea" id="RHEA:19317"/>
        <dbReference type="ChEBI" id="CHEBI:15378"/>
        <dbReference type="ChEBI" id="CHEBI:17544"/>
        <dbReference type="ChEBI" id="CHEBI:30616"/>
        <dbReference type="ChEBI" id="CHEBI:43474"/>
        <dbReference type="ChEBI" id="CHEBI:58730"/>
        <dbReference type="ChEBI" id="CHEBI:137981"/>
        <dbReference type="ChEBI" id="CHEBI:456216"/>
        <dbReference type="EC" id="6.3.4.18"/>
    </reaction>
</comment>
<dbReference type="Gene3D" id="3.30.1490.20">
    <property type="entry name" value="ATP-grasp fold, A domain"/>
    <property type="match status" value="1"/>
</dbReference>
<feature type="binding site" evidence="5">
    <location>
        <position position="107"/>
    </location>
    <ligand>
        <name>ATP</name>
        <dbReference type="ChEBI" id="CHEBI:30616"/>
    </ligand>
</feature>
<dbReference type="Gene3D" id="3.40.50.20">
    <property type="match status" value="1"/>
</dbReference>
<dbReference type="EMBL" id="FQTU01000016">
    <property type="protein sequence ID" value="SHF15200.1"/>
    <property type="molecule type" value="Genomic_DNA"/>
</dbReference>
<keyword evidence="1 5" id="KW-0436">Ligase</keyword>
<dbReference type="SUPFAM" id="SSF52440">
    <property type="entry name" value="PreATP-grasp domain"/>
    <property type="match status" value="1"/>
</dbReference>
<dbReference type="InterPro" id="IPR013815">
    <property type="entry name" value="ATP_grasp_subdomain_1"/>
</dbReference>
<dbReference type="InterPro" id="IPR011761">
    <property type="entry name" value="ATP-grasp"/>
</dbReference>
<organism evidence="8 9">
    <name type="scientific">Alkalibacter saccharofermentans DSM 14828</name>
    <dbReference type="NCBI Taxonomy" id="1120975"/>
    <lineage>
        <taxon>Bacteria</taxon>
        <taxon>Bacillati</taxon>
        <taxon>Bacillota</taxon>
        <taxon>Clostridia</taxon>
        <taxon>Eubacteriales</taxon>
        <taxon>Eubacteriaceae</taxon>
        <taxon>Alkalibacter</taxon>
    </lineage>
</organism>
<dbReference type="Gene3D" id="3.30.470.20">
    <property type="entry name" value="ATP-grasp fold, B domain"/>
    <property type="match status" value="1"/>
</dbReference>
<comment type="caution">
    <text evidence="5">Lacks conserved residue(s) required for the propagation of feature annotation.</text>
</comment>
<comment type="pathway">
    <text evidence="5 6">Purine metabolism; IMP biosynthesis via de novo pathway; 5-amino-1-(5-phospho-D-ribosyl)imidazole-4-carboxylate from 5-amino-1-(5-phospho-D-ribosyl)imidazole (N5-CAIR route): step 1/2.</text>
</comment>
<comment type="function">
    <text evidence="5">Catalyzes the ATP-dependent conversion of 5-aminoimidazole ribonucleotide (AIR) and HCO(3)(-) to N5-carboxyaminoimidazole ribonucleotide (N5-CAIR).</text>
</comment>
<dbReference type="NCBIfam" id="NF004676">
    <property type="entry name" value="PRK06019.1-2"/>
    <property type="match status" value="1"/>
</dbReference>
<proteinExistence type="inferred from homology"/>
<keyword evidence="4 5" id="KW-0067">ATP-binding</keyword>
<dbReference type="GO" id="GO:0006189">
    <property type="term" value="P:'de novo' IMP biosynthetic process"/>
    <property type="evidence" value="ECO:0007669"/>
    <property type="project" value="UniProtKB-UniRule"/>
</dbReference>
<dbReference type="EC" id="6.3.4.18" evidence="5 6"/>
<feature type="binding site" evidence="5">
    <location>
        <begin position="269"/>
        <end position="270"/>
    </location>
    <ligand>
        <name>ATP</name>
        <dbReference type="ChEBI" id="CHEBI:30616"/>
    </ligand>
</feature>
<dbReference type="GO" id="GO:0005524">
    <property type="term" value="F:ATP binding"/>
    <property type="evidence" value="ECO:0007669"/>
    <property type="project" value="UniProtKB-UniRule"/>
</dbReference>
<comment type="similarity">
    <text evidence="5 6">Belongs to the PurK/PurT family.</text>
</comment>
<dbReference type="InterPro" id="IPR016185">
    <property type="entry name" value="PreATP-grasp_dom_sf"/>
</dbReference>
<feature type="binding site" evidence="5">
    <location>
        <begin position="184"/>
        <end position="187"/>
    </location>
    <ligand>
        <name>ATP</name>
        <dbReference type="ChEBI" id="CHEBI:30616"/>
    </ligand>
</feature>
<dbReference type="InterPro" id="IPR005875">
    <property type="entry name" value="PurK"/>
</dbReference>
<protein>
    <recommendedName>
        <fullName evidence="5 6">N5-carboxyaminoimidazole ribonucleotide synthase</fullName>
        <shortName evidence="5 6">N5-CAIR synthase</shortName>
        <ecNumber evidence="5 6">6.3.4.18</ecNumber>
    </recommendedName>
    <alternativeName>
        <fullName evidence="5 6">5-(carboxyamino)imidazole ribonucleotide synthetase</fullName>
    </alternativeName>
</protein>
<evidence type="ECO:0000256" key="1">
    <source>
        <dbReference type="ARBA" id="ARBA00022598"/>
    </source>
</evidence>
<dbReference type="HAMAP" id="MF_01928">
    <property type="entry name" value="PurK"/>
    <property type="match status" value="1"/>
</dbReference>
<dbReference type="SUPFAM" id="SSF51246">
    <property type="entry name" value="Rudiment single hybrid motif"/>
    <property type="match status" value="1"/>
</dbReference>
<dbReference type="Pfam" id="PF02222">
    <property type="entry name" value="ATP-grasp"/>
    <property type="match status" value="1"/>
</dbReference>
<dbReference type="GO" id="GO:0046872">
    <property type="term" value="F:metal ion binding"/>
    <property type="evidence" value="ECO:0007669"/>
    <property type="project" value="InterPro"/>
</dbReference>
<accession>A0A1M4ZAX8</accession>